<dbReference type="Proteomes" id="UP000001695">
    <property type="component" value="Chromosome"/>
</dbReference>
<reference evidence="2" key="1">
    <citation type="submission" date="2008-03" db="EMBL/GenBank/DDBJ databases">
        <title>Complete sequence of chromosome of Beijerinckia indica subsp. indica ATCC 9039.</title>
        <authorList>
            <consortium name="US DOE Joint Genome Institute"/>
            <person name="Copeland A."/>
            <person name="Lucas S."/>
            <person name="Lapidus A."/>
            <person name="Glavina del Rio T."/>
            <person name="Dalin E."/>
            <person name="Tice H."/>
            <person name="Bruce D."/>
            <person name="Goodwin L."/>
            <person name="Pitluck S."/>
            <person name="LaButti K."/>
            <person name="Schmutz J."/>
            <person name="Larimer F."/>
            <person name="Land M."/>
            <person name="Hauser L."/>
            <person name="Kyrpides N."/>
            <person name="Mikhailova N."/>
            <person name="Dunfield P.F."/>
            <person name="Dedysh S.N."/>
            <person name="Liesack W."/>
            <person name="Saw J.H."/>
            <person name="Alam M."/>
            <person name="Chen Y."/>
            <person name="Murrell J.C."/>
            <person name="Richardson P."/>
        </authorList>
    </citation>
    <scope>NUCLEOTIDE SEQUENCE [LARGE SCALE GENOMIC DNA]</scope>
    <source>
        <strain evidence="2">ATCC 9039 / DSM 1715 / NCIMB 8712</strain>
    </source>
</reference>
<dbReference type="HOGENOM" id="CLU_2714207_0_0_5"/>
<reference evidence="1 2" key="2">
    <citation type="journal article" date="2010" name="J. Bacteriol.">
        <title>Complete genome sequence of Beijerinckia indica subsp. indica.</title>
        <authorList>
            <person name="Tamas I."/>
            <person name="Dedysh S.N."/>
            <person name="Liesack W."/>
            <person name="Stott M.B."/>
            <person name="Alam M."/>
            <person name="Murrell J.C."/>
            <person name="Dunfield P.F."/>
        </authorList>
    </citation>
    <scope>NUCLEOTIDE SEQUENCE [LARGE SCALE GENOMIC DNA]</scope>
    <source>
        <strain evidence="2">ATCC 9039 / DSM 1715 / NCIMB 8712</strain>
    </source>
</reference>
<organism evidence="1 2">
    <name type="scientific">Beijerinckia indica subsp. indica (strain ATCC 9039 / DSM 1715 / NCIMB 8712)</name>
    <dbReference type="NCBI Taxonomy" id="395963"/>
    <lineage>
        <taxon>Bacteria</taxon>
        <taxon>Pseudomonadati</taxon>
        <taxon>Pseudomonadota</taxon>
        <taxon>Alphaproteobacteria</taxon>
        <taxon>Hyphomicrobiales</taxon>
        <taxon>Beijerinckiaceae</taxon>
        <taxon>Beijerinckia</taxon>
    </lineage>
</organism>
<evidence type="ECO:0000313" key="1">
    <source>
        <dbReference type="EMBL" id="ACB93966.1"/>
    </source>
</evidence>
<keyword evidence="2" id="KW-1185">Reference proteome</keyword>
<proteinExistence type="predicted"/>
<sequence>MRQPNISHAKRVYIEREPSGNVLHIVTDLMHDSSSPGYAPRAHAEMMEAIAREMGYERLNYACYIVHSPDQK</sequence>
<name>B2IDA9_BEII9</name>
<accession>B2IDA9</accession>
<dbReference type="KEGG" id="bid:Bind_0312"/>
<gene>
    <name evidence="1" type="ordered locus">Bind_0312</name>
</gene>
<protein>
    <submittedName>
        <fullName evidence="1">Uncharacterized protein</fullName>
    </submittedName>
</protein>
<dbReference type="EMBL" id="CP001016">
    <property type="protein sequence ID" value="ACB93966.1"/>
    <property type="molecule type" value="Genomic_DNA"/>
</dbReference>
<dbReference type="STRING" id="395963.Bind_0312"/>
<evidence type="ECO:0000313" key="2">
    <source>
        <dbReference type="Proteomes" id="UP000001695"/>
    </source>
</evidence>
<dbReference type="AlphaFoldDB" id="B2IDA9"/>
<dbReference type="RefSeq" id="WP_012383324.1">
    <property type="nucleotide sequence ID" value="NC_010581.1"/>
</dbReference>